<dbReference type="InterPro" id="IPR007484">
    <property type="entry name" value="Peptidase_M28"/>
</dbReference>
<keyword evidence="7 14" id="KW-0645">Protease</keyword>
<evidence type="ECO:0000256" key="8">
    <source>
        <dbReference type="ARBA" id="ARBA00022723"/>
    </source>
</evidence>
<keyword evidence="12" id="KW-0482">Metalloprotease</keyword>
<evidence type="ECO:0000259" key="16">
    <source>
        <dbReference type="Pfam" id="PF04389"/>
    </source>
</evidence>
<comment type="caution">
    <text evidence="17">The sequence shown here is derived from an EMBL/GenBank/DDBJ whole genome shotgun (WGS) entry which is preliminary data.</text>
</comment>
<feature type="domain" description="PA" evidence="15">
    <location>
        <begin position="135"/>
        <end position="224"/>
    </location>
</feature>
<sequence length="512" mass="54406">MKLSPKFLALAVAISPVVAQEASTTGIGGLIWDALTPLKPLVQTDLLQLLISDRALFNHAKQFAKFAADEGHRAFGSPGHNATVQYIKRELEKTGYYDVELQTFPYLYSEGSAKFSANGTDYSTGWFTYGPAGDVEKPLVPVDNLGCTLGDYPAEVSGNIALIKRGECEFGLKTSLAGAAGAAGAIIYNNAEGDVSGGTLGQINRPEGPYITVGSISGAAGEALVADIKNGVEIVGHLKVDAVTEDRWSSNVIATTKNGDRNNIVFAGGHTDSVPAGPGINDDGSGTITVLEIALKLPFFKVKNAVRFGFWTAEEFGLVGSEHYITNLSEEERQKIALYLNFDMVASPNFGYFVYNGDGTHFPNIPPGPPGSDHIEDTFNNWFAKKKLPSAPTEFSGRSDYGPFLDVGIPAGGLFTGAEGIKTEEQAALFGGEAGVAYDACYHLACDGLDNLNREAWLQNSRAAAHSVATYARSLEGIPRGPRALNARSPSIASLGHEARRHQSCGHEIAVL</sequence>
<dbReference type="VEuPathDB" id="FungiDB:CC1G_01543"/>
<dbReference type="Pfam" id="PF02225">
    <property type="entry name" value="PA"/>
    <property type="match status" value="1"/>
</dbReference>
<dbReference type="GO" id="GO:0005576">
    <property type="term" value="C:extracellular region"/>
    <property type="evidence" value="ECO:0007669"/>
    <property type="project" value="UniProtKB-SubCell"/>
</dbReference>
<comment type="subcellular location">
    <subcellularLocation>
        <location evidence="2">Secreted</location>
    </subcellularLocation>
</comment>
<accession>A8NHZ4</accession>
<dbReference type="RefSeq" id="XP_001833866.1">
    <property type="nucleotide sequence ID" value="XM_001833814.1"/>
</dbReference>
<dbReference type="OMA" id="VRFCFWT"/>
<comment type="similarity">
    <text evidence="3">Belongs to the peptidase M28 family. M28A subfamily.</text>
</comment>
<keyword evidence="9 14" id="KW-0732">Signal</keyword>
<keyword evidence="10 14" id="KW-0378">Hydrolase</keyword>
<keyword evidence="18" id="KW-1185">Reference proteome</keyword>
<comment type="cofactor">
    <cofactor evidence="1">
        <name>Zn(2+)</name>
        <dbReference type="ChEBI" id="CHEBI:29105"/>
    </cofactor>
</comment>
<name>A8NHZ4_COPC7</name>
<feature type="chain" id="PRO_5005122010" description="Peptide hydrolase" evidence="14">
    <location>
        <begin position="20"/>
        <end position="512"/>
    </location>
</feature>
<dbReference type="OrthoDB" id="10013407at2759"/>
<dbReference type="InterPro" id="IPR045175">
    <property type="entry name" value="M28_fam"/>
</dbReference>
<dbReference type="InterPro" id="IPR003137">
    <property type="entry name" value="PA_domain"/>
</dbReference>
<dbReference type="FunFam" id="3.40.630.10:FF:000054">
    <property type="entry name" value="Peptide hydrolase"/>
    <property type="match status" value="1"/>
</dbReference>
<keyword evidence="13" id="KW-0325">Glycoprotein</keyword>
<proteinExistence type="inferred from homology"/>
<dbReference type="InParanoid" id="A8NHZ4"/>
<dbReference type="eggNOG" id="KOG2195">
    <property type="taxonomic scope" value="Eukaryota"/>
</dbReference>
<evidence type="ECO:0000256" key="2">
    <source>
        <dbReference type="ARBA" id="ARBA00004613"/>
    </source>
</evidence>
<dbReference type="AlphaFoldDB" id="A8NHZ4"/>
<evidence type="ECO:0000256" key="1">
    <source>
        <dbReference type="ARBA" id="ARBA00001947"/>
    </source>
</evidence>
<dbReference type="EMBL" id="AACS02000010">
    <property type="protein sequence ID" value="EAU87896.1"/>
    <property type="molecule type" value="Genomic_DNA"/>
</dbReference>
<dbReference type="Gene3D" id="3.40.630.10">
    <property type="entry name" value="Zn peptidases"/>
    <property type="match status" value="1"/>
</dbReference>
<dbReference type="PANTHER" id="PTHR12147">
    <property type="entry name" value="METALLOPEPTIDASE M28 FAMILY MEMBER"/>
    <property type="match status" value="1"/>
</dbReference>
<dbReference type="Proteomes" id="UP000001861">
    <property type="component" value="Unassembled WGS sequence"/>
</dbReference>
<dbReference type="GO" id="GO:0006508">
    <property type="term" value="P:proteolysis"/>
    <property type="evidence" value="ECO:0007669"/>
    <property type="project" value="UniProtKB-KW"/>
</dbReference>
<dbReference type="SUPFAM" id="SSF53187">
    <property type="entry name" value="Zn-dependent exopeptidases"/>
    <property type="match status" value="1"/>
</dbReference>
<evidence type="ECO:0000256" key="11">
    <source>
        <dbReference type="ARBA" id="ARBA00022833"/>
    </source>
</evidence>
<gene>
    <name evidence="17" type="ORF">CC1G_01543</name>
</gene>
<evidence type="ECO:0000256" key="7">
    <source>
        <dbReference type="ARBA" id="ARBA00022670"/>
    </source>
</evidence>
<feature type="signal peptide" evidence="14">
    <location>
        <begin position="1"/>
        <end position="19"/>
    </location>
</feature>
<evidence type="ECO:0000256" key="9">
    <source>
        <dbReference type="ARBA" id="ARBA00022729"/>
    </source>
</evidence>
<dbReference type="CDD" id="cd02130">
    <property type="entry name" value="PA_ScAPY_like"/>
    <property type="match status" value="1"/>
</dbReference>
<dbReference type="GeneID" id="6010370"/>
<keyword evidence="5" id="KW-0031">Aminopeptidase</keyword>
<evidence type="ECO:0000256" key="3">
    <source>
        <dbReference type="ARBA" id="ARBA00005957"/>
    </source>
</evidence>
<dbReference type="KEGG" id="cci:CC1G_01543"/>
<evidence type="ECO:0000256" key="4">
    <source>
        <dbReference type="ARBA" id="ARBA00011245"/>
    </source>
</evidence>
<evidence type="ECO:0000259" key="15">
    <source>
        <dbReference type="Pfam" id="PF02225"/>
    </source>
</evidence>
<dbReference type="Pfam" id="PF04389">
    <property type="entry name" value="Peptidase_M28"/>
    <property type="match status" value="1"/>
</dbReference>
<evidence type="ECO:0000256" key="12">
    <source>
        <dbReference type="ARBA" id="ARBA00023049"/>
    </source>
</evidence>
<keyword evidence="11 14" id="KW-0862">Zinc</keyword>
<protein>
    <recommendedName>
        <fullName evidence="14">Peptide hydrolase</fullName>
        <ecNumber evidence="14">3.4.-.-</ecNumber>
    </recommendedName>
</protein>
<dbReference type="InterPro" id="IPR041756">
    <property type="entry name" value="M28_SGAP-like"/>
</dbReference>
<evidence type="ECO:0000313" key="18">
    <source>
        <dbReference type="Proteomes" id="UP000001861"/>
    </source>
</evidence>
<evidence type="ECO:0000256" key="13">
    <source>
        <dbReference type="ARBA" id="ARBA00023180"/>
    </source>
</evidence>
<keyword evidence="8 14" id="KW-0479">Metal-binding</keyword>
<evidence type="ECO:0000256" key="10">
    <source>
        <dbReference type="ARBA" id="ARBA00022801"/>
    </source>
</evidence>
<evidence type="ECO:0000256" key="5">
    <source>
        <dbReference type="ARBA" id="ARBA00022438"/>
    </source>
</evidence>
<dbReference type="PANTHER" id="PTHR12147:SF57">
    <property type="entry name" value="PEPTIDE HYDROLASE"/>
    <property type="match status" value="1"/>
</dbReference>
<organism evidence="17 18">
    <name type="scientific">Coprinopsis cinerea (strain Okayama-7 / 130 / ATCC MYA-4618 / FGSC 9003)</name>
    <name type="common">Inky cap fungus</name>
    <name type="synonym">Hormographiella aspergillata</name>
    <dbReference type="NCBI Taxonomy" id="240176"/>
    <lineage>
        <taxon>Eukaryota</taxon>
        <taxon>Fungi</taxon>
        <taxon>Dikarya</taxon>
        <taxon>Basidiomycota</taxon>
        <taxon>Agaricomycotina</taxon>
        <taxon>Agaricomycetes</taxon>
        <taxon>Agaricomycetidae</taxon>
        <taxon>Agaricales</taxon>
        <taxon>Agaricineae</taxon>
        <taxon>Psathyrellaceae</taxon>
        <taxon>Coprinopsis</taxon>
    </lineage>
</organism>
<dbReference type="GO" id="GO:0046872">
    <property type="term" value="F:metal ion binding"/>
    <property type="evidence" value="ECO:0007669"/>
    <property type="project" value="UniProtKB-KW"/>
</dbReference>
<evidence type="ECO:0000256" key="14">
    <source>
        <dbReference type="RuleBase" id="RU361240"/>
    </source>
</evidence>
<dbReference type="Gene3D" id="3.50.30.30">
    <property type="match status" value="1"/>
</dbReference>
<evidence type="ECO:0000256" key="6">
    <source>
        <dbReference type="ARBA" id="ARBA00022525"/>
    </source>
</evidence>
<keyword evidence="6" id="KW-0964">Secreted</keyword>
<evidence type="ECO:0000313" key="17">
    <source>
        <dbReference type="EMBL" id="EAU87896.1"/>
    </source>
</evidence>
<dbReference type="SUPFAM" id="SSF52025">
    <property type="entry name" value="PA domain"/>
    <property type="match status" value="1"/>
</dbReference>
<dbReference type="EC" id="3.4.-.-" evidence="14"/>
<dbReference type="GO" id="GO:0008235">
    <property type="term" value="F:metalloexopeptidase activity"/>
    <property type="evidence" value="ECO:0007669"/>
    <property type="project" value="InterPro"/>
</dbReference>
<feature type="domain" description="Peptidase M28" evidence="16">
    <location>
        <begin position="251"/>
        <end position="466"/>
    </location>
</feature>
<dbReference type="GO" id="GO:0004177">
    <property type="term" value="F:aminopeptidase activity"/>
    <property type="evidence" value="ECO:0007669"/>
    <property type="project" value="UniProtKB-KW"/>
</dbReference>
<reference evidence="17 18" key="1">
    <citation type="journal article" date="2010" name="Proc. Natl. Acad. Sci. U.S.A.">
        <title>Insights into evolution of multicellular fungi from the assembled chromosomes of the mushroom Coprinopsis cinerea (Coprinus cinereus).</title>
        <authorList>
            <person name="Stajich J.E."/>
            <person name="Wilke S.K."/>
            <person name="Ahren D."/>
            <person name="Au C.H."/>
            <person name="Birren B.W."/>
            <person name="Borodovsky M."/>
            <person name="Burns C."/>
            <person name="Canback B."/>
            <person name="Casselton L.A."/>
            <person name="Cheng C.K."/>
            <person name="Deng J."/>
            <person name="Dietrich F.S."/>
            <person name="Fargo D.C."/>
            <person name="Farman M.L."/>
            <person name="Gathman A.C."/>
            <person name="Goldberg J."/>
            <person name="Guigo R."/>
            <person name="Hoegger P.J."/>
            <person name="Hooker J.B."/>
            <person name="Huggins A."/>
            <person name="James T.Y."/>
            <person name="Kamada T."/>
            <person name="Kilaru S."/>
            <person name="Kodira C."/>
            <person name="Kues U."/>
            <person name="Kupfer D."/>
            <person name="Kwan H.S."/>
            <person name="Lomsadze A."/>
            <person name="Li W."/>
            <person name="Lilly W.W."/>
            <person name="Ma L.J."/>
            <person name="Mackey A.J."/>
            <person name="Manning G."/>
            <person name="Martin F."/>
            <person name="Muraguchi H."/>
            <person name="Natvig D.O."/>
            <person name="Palmerini H."/>
            <person name="Ramesh M.A."/>
            <person name="Rehmeyer C.J."/>
            <person name="Roe B.A."/>
            <person name="Shenoy N."/>
            <person name="Stanke M."/>
            <person name="Ter-Hovhannisyan V."/>
            <person name="Tunlid A."/>
            <person name="Velagapudi R."/>
            <person name="Vision T.J."/>
            <person name="Zeng Q."/>
            <person name="Zolan M.E."/>
            <person name="Pukkila P.J."/>
        </authorList>
    </citation>
    <scope>NUCLEOTIDE SEQUENCE [LARGE SCALE GENOMIC DNA]</scope>
    <source>
        <strain evidence="18">Okayama-7 / 130 / ATCC MYA-4618 / FGSC 9003</strain>
    </source>
</reference>
<dbReference type="CDD" id="cd03876">
    <property type="entry name" value="M28_SGAP_like"/>
    <property type="match status" value="1"/>
</dbReference>
<dbReference type="InterPro" id="IPR046450">
    <property type="entry name" value="PA_dom_sf"/>
</dbReference>
<comment type="subunit">
    <text evidence="4">Monomer.</text>
</comment>